<keyword evidence="1" id="KW-0175">Coiled coil</keyword>
<dbReference type="KEGG" id="lak:106174045"/>
<name>A0A1S3JKC7_LINAN</name>
<feature type="compositionally biased region" description="Polar residues" evidence="2">
    <location>
        <begin position="531"/>
        <end position="566"/>
    </location>
</feature>
<feature type="compositionally biased region" description="Basic and acidic residues" evidence="2">
    <location>
        <begin position="756"/>
        <end position="766"/>
    </location>
</feature>
<dbReference type="Proteomes" id="UP000085678">
    <property type="component" value="Unplaced"/>
</dbReference>
<gene>
    <name evidence="4" type="primary">LOC106174045</name>
</gene>
<protein>
    <submittedName>
        <fullName evidence="4">Uncharacterized protein LOC106174045</fullName>
    </submittedName>
</protein>
<evidence type="ECO:0000313" key="3">
    <source>
        <dbReference type="Proteomes" id="UP000085678"/>
    </source>
</evidence>
<feature type="region of interest" description="Disordered" evidence="2">
    <location>
        <begin position="644"/>
        <end position="690"/>
    </location>
</feature>
<dbReference type="OrthoDB" id="6089094at2759"/>
<feature type="compositionally biased region" description="Basic and acidic residues" evidence="2">
    <location>
        <begin position="728"/>
        <end position="738"/>
    </location>
</feature>
<dbReference type="GeneID" id="106174045"/>
<evidence type="ECO:0000256" key="2">
    <source>
        <dbReference type="SAM" id="MobiDB-lite"/>
    </source>
</evidence>
<feature type="region of interest" description="Disordered" evidence="2">
    <location>
        <begin position="504"/>
        <end position="566"/>
    </location>
</feature>
<sequence>MTMIHLKYPHRRGFFTWEEMGCLARSLGFPDNVFRSNIPENEAVKDLEGLTIPEFHRMIDYKYFVKALHRTFNMHTADWNQCVVKRAVRLLDYHALSFEELQDVRIAYQVYEAGDMKGILVDEHIVLRALKMCGRVIAPLKMMQRLKHMSQNFDENGRMQLYEFLDLILWCDLYKDVQVERPSKVEATGKTKYGLYKLDDFEDLLHHQDEVIATHLNQNYLNEEWDFGKEIIKSLKQSREPPVKATDKRKQMVKFHKGKYQHLKSEVVNAQKRVYHAKAGYVRPRPISAPDLEMYDRIDPTMVAPSNDIRPQTVYETLEQMKKARAKKTETDSAERHPLKVDTYVRPHPSMTVTDKDIKDTENLIQSLQFEMETLENRYQHLVDTDLDYLMPGYRERLEEKQKPEPPPPPTKKPKVKKKKPPSEQFLRKMAYTDVGILPSHARACDARFRGWHKVRTQAGTHYILSSPSYEKSPRGLLHRKLHESAMREIRHIRGEAVYRHSKRSEVKPEITREKTMLGSQKFQSEDSDSEISPTDQHAQVSSGQTTSGESGYRTKSPSVVDTASESSVSFSDFNMYGEVLDDRKKTEEEAGEMGDIAERGLVSHTDVDRVDTGVHKLREKVDGTGSTDREKLLIVKLDRDKLIHKAEREKSQHKKEYEQFERQERSSPVKTDKERPVHQPPAKPRAELPVGEFVYGKPKIIEMSKMGKVSVLENILEVDDDFTTVETKSHATSRDTEMESSAHPVSYPRPVKSSSTDERKSKETHVAFSQTSPSHRGESVSQATWRDFHSQTTIRELQSGKASRDSGLPSSLSYDSYHRPSTVAQGSGRQQSGMTRELLSSFSTDRPSTVSQKTRQPSGPTSRERTSGMEVTKSVDSGRSTTMTNHKSVSKSHDRHSVASSHVSSKVTSRLLRRAEGMVSAELRTRLLKSASDRSSQE</sequence>
<feature type="region of interest" description="Disordered" evidence="2">
    <location>
        <begin position="721"/>
        <end position="913"/>
    </location>
</feature>
<feature type="compositionally biased region" description="Basic and acidic residues" evidence="2">
    <location>
        <begin position="644"/>
        <end position="678"/>
    </location>
</feature>
<organism evidence="3 4">
    <name type="scientific">Lingula anatina</name>
    <name type="common">Brachiopod</name>
    <name type="synonym">Lingula unguis</name>
    <dbReference type="NCBI Taxonomy" id="7574"/>
    <lineage>
        <taxon>Eukaryota</taxon>
        <taxon>Metazoa</taxon>
        <taxon>Spiralia</taxon>
        <taxon>Lophotrochozoa</taxon>
        <taxon>Brachiopoda</taxon>
        <taxon>Linguliformea</taxon>
        <taxon>Lingulata</taxon>
        <taxon>Lingulida</taxon>
        <taxon>Linguloidea</taxon>
        <taxon>Lingulidae</taxon>
        <taxon>Lingula</taxon>
    </lineage>
</organism>
<evidence type="ECO:0000313" key="4">
    <source>
        <dbReference type="RefSeq" id="XP_013410875.1"/>
    </source>
</evidence>
<feature type="compositionally biased region" description="Low complexity" evidence="2">
    <location>
        <begin position="899"/>
        <end position="910"/>
    </location>
</feature>
<feature type="region of interest" description="Disordered" evidence="2">
    <location>
        <begin position="398"/>
        <end position="423"/>
    </location>
</feature>
<proteinExistence type="predicted"/>
<feature type="compositionally biased region" description="Polar residues" evidence="2">
    <location>
        <begin position="768"/>
        <end position="797"/>
    </location>
</feature>
<dbReference type="InParanoid" id="A0A1S3JKC7"/>
<feature type="compositionally biased region" description="Basic and acidic residues" evidence="2">
    <location>
        <begin position="504"/>
        <end position="516"/>
    </location>
</feature>
<feature type="compositionally biased region" description="Polar residues" evidence="2">
    <location>
        <begin position="875"/>
        <end position="888"/>
    </location>
</feature>
<feature type="coiled-coil region" evidence="1">
    <location>
        <begin position="358"/>
        <end position="385"/>
    </location>
</feature>
<dbReference type="RefSeq" id="XP_013410875.1">
    <property type="nucleotide sequence ID" value="XM_013555421.1"/>
</dbReference>
<dbReference type="AlphaFoldDB" id="A0A1S3JKC7"/>
<keyword evidence="3" id="KW-1185">Reference proteome</keyword>
<evidence type="ECO:0000256" key="1">
    <source>
        <dbReference type="SAM" id="Coils"/>
    </source>
</evidence>
<accession>A0A1S3JKC7</accession>
<feature type="compositionally biased region" description="Polar residues" evidence="2">
    <location>
        <begin position="823"/>
        <end position="862"/>
    </location>
</feature>
<reference evidence="4" key="1">
    <citation type="submission" date="2025-08" db="UniProtKB">
        <authorList>
            <consortium name="RefSeq"/>
        </authorList>
    </citation>
    <scope>IDENTIFICATION</scope>
    <source>
        <tissue evidence="4">Gonads</tissue>
    </source>
</reference>